<dbReference type="Proteomes" id="UP000057134">
    <property type="component" value="Chromosome"/>
</dbReference>
<dbReference type="AlphaFoldDB" id="A0A0N9XCK8"/>
<reference evidence="2 3" key="1">
    <citation type="journal article" date="2015" name="MBio">
        <title>Enzymatic Degradation of Phenazines Can Generate Energy and Protect Sensitive Organisms from Toxicity.</title>
        <authorList>
            <person name="Costa K.C."/>
            <person name="Bergkessel M."/>
            <person name="Saunders S."/>
            <person name="Korlach J."/>
            <person name="Newman D.K."/>
        </authorList>
    </citation>
    <scope>NUCLEOTIDE SEQUENCE [LARGE SCALE GENOMIC DNA]</scope>
    <source>
        <strain evidence="2 3">CT6</strain>
    </source>
</reference>
<dbReference type="EMBL" id="CP011269">
    <property type="protein sequence ID" value="ALI23929.1"/>
    <property type="molecule type" value="Genomic_DNA"/>
</dbReference>
<accession>A0A0N9XCK8</accession>
<gene>
    <name evidence="2" type="ORF">XA26_00630</name>
</gene>
<sequence>MAARPVGPPGEQLGAQTVGTPSQGYPLGQRVLHVRSLPQRADLDVACLVEDDQGQQLAAICPMPQDRHLVTGATRFGLLDPRALPMGFFSVVGVGANNVVGFADVSGRAVGQLRRTNNFWQRLWSSAMDMTLESGERTLGHTRVSISPTARFSTVDEPIYDSAGAILATVSRKWRYVDTSVTFYDYSLVCEGPSVGPLPELMLATVFSHYLYDRRKVGGPFAGHTSFA</sequence>
<evidence type="ECO:0000256" key="1">
    <source>
        <dbReference type="SAM" id="MobiDB-lite"/>
    </source>
</evidence>
<proteinExistence type="predicted"/>
<protein>
    <submittedName>
        <fullName evidence="2">Uncharacterized protein</fullName>
    </submittedName>
</protein>
<dbReference type="KEGG" id="mft:XA26_00630"/>
<evidence type="ECO:0000313" key="3">
    <source>
        <dbReference type="Proteomes" id="UP000057134"/>
    </source>
</evidence>
<evidence type="ECO:0000313" key="2">
    <source>
        <dbReference type="EMBL" id="ALI23929.1"/>
    </source>
</evidence>
<organism evidence="2 3">
    <name type="scientific">Mycolicibacterium fortuitum</name>
    <name type="common">Mycobacterium fortuitum</name>
    <dbReference type="NCBI Taxonomy" id="1766"/>
    <lineage>
        <taxon>Bacteria</taxon>
        <taxon>Bacillati</taxon>
        <taxon>Actinomycetota</taxon>
        <taxon>Actinomycetes</taxon>
        <taxon>Mycobacteriales</taxon>
        <taxon>Mycobacteriaceae</taxon>
        <taxon>Mycolicibacterium</taxon>
    </lineage>
</organism>
<dbReference type="PATRIC" id="fig|1766.6.peg.59"/>
<name>A0A0N9XCK8_MYCFO</name>
<feature type="region of interest" description="Disordered" evidence="1">
    <location>
        <begin position="1"/>
        <end position="20"/>
    </location>
</feature>
<keyword evidence="3" id="KW-1185">Reference proteome</keyword>